<comment type="caution">
    <text evidence="2">The sequence shown here is derived from an EMBL/GenBank/DDBJ whole genome shotgun (WGS) entry which is preliminary data.</text>
</comment>
<keyword evidence="3" id="KW-1185">Reference proteome</keyword>
<keyword evidence="1" id="KW-0812">Transmembrane</keyword>
<feature type="transmembrane region" description="Helical" evidence="1">
    <location>
        <begin position="29"/>
        <end position="52"/>
    </location>
</feature>
<organism evidence="2 3">
    <name type="scientific">Protopolystoma xenopodis</name>
    <dbReference type="NCBI Taxonomy" id="117903"/>
    <lineage>
        <taxon>Eukaryota</taxon>
        <taxon>Metazoa</taxon>
        <taxon>Spiralia</taxon>
        <taxon>Lophotrochozoa</taxon>
        <taxon>Platyhelminthes</taxon>
        <taxon>Monogenea</taxon>
        <taxon>Polyopisthocotylea</taxon>
        <taxon>Polystomatidea</taxon>
        <taxon>Polystomatidae</taxon>
        <taxon>Protopolystoma</taxon>
    </lineage>
</organism>
<keyword evidence="1" id="KW-1133">Transmembrane helix</keyword>
<keyword evidence="1" id="KW-0472">Membrane</keyword>
<gene>
    <name evidence="2" type="ORF">PXEA_LOCUS16159</name>
</gene>
<proteinExistence type="predicted"/>
<protein>
    <submittedName>
        <fullName evidence="2">Uncharacterized protein</fullName>
    </submittedName>
</protein>
<accession>A0A448WXI5</accession>
<evidence type="ECO:0000256" key="1">
    <source>
        <dbReference type="SAM" id="Phobius"/>
    </source>
</evidence>
<name>A0A448WXI5_9PLAT</name>
<dbReference type="EMBL" id="CAAALY010058055">
    <property type="protein sequence ID" value="VEL22719.1"/>
    <property type="molecule type" value="Genomic_DNA"/>
</dbReference>
<reference evidence="2" key="1">
    <citation type="submission" date="2018-11" db="EMBL/GenBank/DDBJ databases">
        <authorList>
            <consortium name="Pathogen Informatics"/>
        </authorList>
    </citation>
    <scope>NUCLEOTIDE SEQUENCE</scope>
</reference>
<evidence type="ECO:0000313" key="3">
    <source>
        <dbReference type="Proteomes" id="UP000784294"/>
    </source>
</evidence>
<dbReference type="Proteomes" id="UP000784294">
    <property type="component" value="Unassembled WGS sequence"/>
</dbReference>
<sequence>MESLAGSVARLVRLIVPPQLRVLLAWLELSAAAGVVLVVVVMIIAMQVVVVLV</sequence>
<dbReference type="AlphaFoldDB" id="A0A448WXI5"/>
<evidence type="ECO:0000313" key="2">
    <source>
        <dbReference type="EMBL" id="VEL22719.1"/>
    </source>
</evidence>